<proteinExistence type="predicted"/>
<feature type="compositionally biased region" description="Polar residues" evidence="1">
    <location>
        <begin position="103"/>
        <end position="117"/>
    </location>
</feature>
<protein>
    <submittedName>
        <fullName evidence="2">Uncharacterized protein</fullName>
    </submittedName>
</protein>
<accession>A0A067KBV7</accession>
<name>A0A067KBV7_JATCU</name>
<evidence type="ECO:0000313" key="2">
    <source>
        <dbReference type="EMBL" id="KDP29289.1"/>
    </source>
</evidence>
<dbReference type="Proteomes" id="UP000027138">
    <property type="component" value="Unassembled WGS sequence"/>
</dbReference>
<feature type="region of interest" description="Disordered" evidence="1">
    <location>
        <begin position="51"/>
        <end position="126"/>
    </location>
</feature>
<reference evidence="2 3" key="1">
    <citation type="journal article" date="2014" name="PLoS ONE">
        <title>Global Analysis of Gene Expression Profiles in Physic Nut (Jatropha curcas L.) Seedlings Exposed to Salt Stress.</title>
        <authorList>
            <person name="Zhang L."/>
            <person name="Zhang C."/>
            <person name="Wu P."/>
            <person name="Chen Y."/>
            <person name="Li M."/>
            <person name="Jiang H."/>
            <person name="Wu G."/>
        </authorList>
    </citation>
    <scope>NUCLEOTIDE SEQUENCE [LARGE SCALE GENOMIC DNA]</scope>
    <source>
        <strain evidence="3">cv. GZQX0401</strain>
        <tissue evidence="2">Young leaves</tissue>
    </source>
</reference>
<dbReference type="AlphaFoldDB" id="A0A067KBV7"/>
<evidence type="ECO:0000313" key="3">
    <source>
        <dbReference type="Proteomes" id="UP000027138"/>
    </source>
</evidence>
<gene>
    <name evidence="2" type="ORF">JCGZ_19392</name>
</gene>
<dbReference type="EMBL" id="KK914758">
    <property type="protein sequence ID" value="KDP29289.1"/>
    <property type="molecule type" value="Genomic_DNA"/>
</dbReference>
<feature type="compositionally biased region" description="Basic and acidic residues" evidence="1">
    <location>
        <begin position="1"/>
        <end position="11"/>
    </location>
</feature>
<keyword evidence="3" id="KW-1185">Reference proteome</keyword>
<feature type="region of interest" description="Disordered" evidence="1">
    <location>
        <begin position="1"/>
        <end position="26"/>
    </location>
</feature>
<organism evidence="2 3">
    <name type="scientific">Jatropha curcas</name>
    <name type="common">Barbados nut</name>
    <dbReference type="NCBI Taxonomy" id="180498"/>
    <lineage>
        <taxon>Eukaryota</taxon>
        <taxon>Viridiplantae</taxon>
        <taxon>Streptophyta</taxon>
        <taxon>Embryophyta</taxon>
        <taxon>Tracheophyta</taxon>
        <taxon>Spermatophyta</taxon>
        <taxon>Magnoliopsida</taxon>
        <taxon>eudicotyledons</taxon>
        <taxon>Gunneridae</taxon>
        <taxon>Pentapetalae</taxon>
        <taxon>rosids</taxon>
        <taxon>fabids</taxon>
        <taxon>Malpighiales</taxon>
        <taxon>Euphorbiaceae</taxon>
        <taxon>Crotonoideae</taxon>
        <taxon>Jatropheae</taxon>
        <taxon>Jatropha</taxon>
    </lineage>
</organism>
<sequence length="126" mass="13493">MEGQDNSRGEAARQAATPPPQTTDPQVATALTQVYLQFTTVLKHLLETPHLGGELMPLGEPTSQCHKEHGAPPALPRRQSHLAFEQLHEAESEANLSMAAPYSQGSSHTQPVMNSAKSSKRCQGAG</sequence>
<evidence type="ECO:0000256" key="1">
    <source>
        <dbReference type="SAM" id="MobiDB-lite"/>
    </source>
</evidence>